<dbReference type="PhylomeDB" id="A0A0G4HAJ8"/>
<proteinExistence type="predicted"/>
<feature type="region of interest" description="Disordered" evidence="1">
    <location>
        <begin position="91"/>
        <end position="211"/>
    </location>
</feature>
<evidence type="ECO:0000256" key="1">
    <source>
        <dbReference type="SAM" id="MobiDB-lite"/>
    </source>
</evidence>
<organism evidence="2">
    <name type="scientific">Chromera velia CCMP2878</name>
    <dbReference type="NCBI Taxonomy" id="1169474"/>
    <lineage>
        <taxon>Eukaryota</taxon>
        <taxon>Sar</taxon>
        <taxon>Alveolata</taxon>
        <taxon>Colpodellida</taxon>
        <taxon>Chromeraceae</taxon>
        <taxon>Chromera</taxon>
    </lineage>
</organism>
<feature type="compositionally biased region" description="Low complexity" evidence="1">
    <location>
        <begin position="574"/>
        <end position="608"/>
    </location>
</feature>
<name>A0A0G4HAJ8_9ALVE</name>
<feature type="compositionally biased region" description="Polar residues" evidence="1">
    <location>
        <begin position="148"/>
        <end position="161"/>
    </location>
</feature>
<feature type="compositionally biased region" description="Basic and acidic residues" evidence="1">
    <location>
        <begin position="626"/>
        <end position="648"/>
    </location>
</feature>
<accession>A0A0G4HAJ8</accession>
<gene>
    <name evidence="2" type="ORF">Cvel_25681</name>
</gene>
<feature type="compositionally biased region" description="Pro residues" evidence="1">
    <location>
        <begin position="92"/>
        <end position="101"/>
    </location>
</feature>
<feature type="region of interest" description="Disordered" evidence="1">
    <location>
        <begin position="574"/>
        <end position="653"/>
    </location>
</feature>
<feature type="region of interest" description="Disordered" evidence="1">
    <location>
        <begin position="1552"/>
        <end position="1645"/>
    </location>
</feature>
<dbReference type="EMBL" id="CDMZ01002142">
    <property type="protein sequence ID" value="CEM40969.1"/>
    <property type="molecule type" value="Genomic_DNA"/>
</dbReference>
<feature type="compositionally biased region" description="Basic and acidic residues" evidence="1">
    <location>
        <begin position="1600"/>
        <end position="1617"/>
    </location>
</feature>
<evidence type="ECO:0000313" key="2">
    <source>
        <dbReference type="EMBL" id="CEM40969.1"/>
    </source>
</evidence>
<reference evidence="2" key="1">
    <citation type="submission" date="2014-11" db="EMBL/GenBank/DDBJ databases">
        <authorList>
            <person name="Otto D Thomas"/>
            <person name="Naeem Raeece"/>
        </authorList>
    </citation>
    <scope>NUCLEOTIDE SEQUENCE</scope>
</reference>
<dbReference type="VEuPathDB" id="CryptoDB:Cvel_25681"/>
<protein>
    <submittedName>
        <fullName evidence="2">Uncharacterized protein</fullName>
    </submittedName>
</protein>
<sequence length="1997" mass="216489">MSCHEGESDLKFAKDNKFDEQVASEDVANVSEAAFSSHSVQANEQTEYGNSCVEEPLFMEIQSRDPLGSISNQMQNCEEASQRNGICTVGLPPLPLKPPPTSTNGGGGSNQGEPLMSNAPTASHLTDPTHRVSETQTAAPAEECSAVRRSTNHGLTGTELSQRCAAAKENSPPTLPLEESNRAEKQPQQQQKQKKNKKRCDGETGDDGDKEFTTLRIRLPRCKCGESTQCQNSGGQQHPAVSKFSQHEISKDKLPLSVQQPDDCGCLLAKTLPAEFEGFSYQGKSYGAVLSMSDRVSDRFVEGFRCCKGLKGAGLSLFVYRSDRRVVFRPQFSLTFSRVSRSDSTALPPALSSAFDSHCGDEEGRWVPLAVVEGADGGLLGFLQALPGFSHSQPAPLPDSVEGPNGEKDGQICLSKEIAQDPNSNASDPCASSCRTAASPPWMLKGGWWNLESSLLRGAPLSFFAKGKAAVLKVFNLFPHKPSLWVGACPPPPLTPYPPPSSSGSSASAESRRASVRGFLLAVVEWRTLSGVSWRCVWRSEALLMELLDWGLQALLWRIVRDLRGWKGEEIGWNEGNGEQPHPAALSPSIPAPHSHSAATAAAAAAALDPKRASAVVKGKNPGSGGKREREATGRRGQREGRPGEAKRARQRSLRPSVLQLMWSGRACSGPFRVWRTRICAEGLSGALSPSFIIPSPTGGQNFSALTLTFTPLKIGSLSAIREGKSDHVAESCRQGGHSRLVAKFPPSVLRLLDVAGEEETVETNFVEFAGTRINVVLSWEDSPWELGSGLCAFLQTDCPSGAASTINACMRLCDSDPSSDSTLRLHDGGGEGAAGFIPLWRRNFDQVTLRQSCKMSEETSQVQWGHNVPSRLRRIGWASLHSKRGIILELLLYQAKPCILSLTPHSQAVTAAPHNPSPRAAAEEGAEREWGPLKLFFPAARKTLTRSAESFRRRGKGRRWYTYFVDARVECPVRFRVPMGGERGEGVFSFSLRAKEGSDWEEGAGELGVVINSVMLELKNDGTDFEGEIDVGLRGAFGSTAEKCPSEPLLATLPPPVVKTFSFSFLHSPMKNLIRGRGTGRPIGSPPVVTNKTATFYRFLDAFEILQLDDVVIRVRHLHRLPSPVAIHWPSQWAVPRVCVSLGQTHSLPLGPLHSLVAPSRTGSAVFEPFFLTEKMNHKGYVLEMTHGVVQIGDDYFDADQGIRFWLKVTQEDTARGTLIPPLTVRCALEGPASSSEAGWLVGREIPLFGGLFEEKGAADGVIGVEVFDLSLSTSRYEGESFRVSGGPFSAERLWLEISEPRPVPLVSLGSECVEGGQRVEARFELPGWGEGRQCPWRESLIVFEEVKIMEKFRLRVFLRCSKGDANLCKVVLQALELPPDLKMEHPWDICLELSAFSSLDVTLSFTDVPIPSPSESNRAGWEVELCLSRDAQQELHTFLQKSSAARSDAEGTGAADCSTLGARLSFYRAWKVEVVSVEEKGGVMDYVVAIPDFPAVMRSRKASGSRLMIVTPDGSLSDCPVRFSMSFPHAPAVSSIGGIDIDSLRGRGGKPPVVSLASDGEGVVGSQDEGSVSEGGSFDRCAAVTAEREGGDVVMEAGDVRGVERGETDGDRRGGGEQVSGTHPPSDESETGENPEGQRGGSCEWTISWPVDVLAHSASILPGSFGSCASNYWDAVWSPLSLCLFDETGGDSVSVGVGECVSGRGGIRFVPSFTASKEEMERLTQAAQKNRTKERCFEARKPLYKFRVFSEAPPGAVIERGGLQVKAQQLDLEVRFPLFFSRFGEPDSDSGGLLMGPSGPPPSVQSPVFRLEDLIFRLRFEPRNGKDGQPSGLIALDVAHVVKGPTFSGSITSEILVISAVDSAVPSLISKKSKYVDGWARRGGWHVCNSALKSISLLTKCSPPGSAGKEAELSIRVHISLERDQSDSSSENWGCWDRDEESWWRDSEGSWSADTNVLRQPWAEVGTGTEPFVLLPQREEGSGPFGPFRVVRRSR</sequence>